<dbReference type="Proteomes" id="UP000828026">
    <property type="component" value="Segment"/>
</dbReference>
<sequence>MKLIQIYAACEDEGKFYTVHAIDINTHHIDWFPYRKYKDVRLYKGECEDFSEPQWRPVSQSDNSGVTTE</sequence>
<proteinExistence type="predicted"/>
<dbReference type="RefSeq" id="YP_010657613.1">
    <property type="nucleotide sequence ID" value="NC_070848.1"/>
</dbReference>
<dbReference type="EMBL" id="MZ447858">
    <property type="protein sequence ID" value="UAW01178.1"/>
    <property type="molecule type" value="Genomic_DNA"/>
</dbReference>
<keyword evidence="2" id="KW-1185">Reference proteome</keyword>
<evidence type="ECO:0000313" key="2">
    <source>
        <dbReference type="Proteomes" id="UP000828026"/>
    </source>
</evidence>
<name>A0AAE8XFV1_9CAUD</name>
<accession>A0AAE8XFV1</accession>
<dbReference type="GeneID" id="77933532"/>
<dbReference type="KEGG" id="vg:77933532"/>
<organism evidence="1 2">
    <name type="scientific">Vibrio phage BUCT194</name>
    <dbReference type="NCBI Taxonomy" id="2859072"/>
    <lineage>
        <taxon>Viruses</taxon>
        <taxon>Duplodnaviria</taxon>
        <taxon>Heunggongvirae</taxon>
        <taxon>Uroviricota</taxon>
        <taxon>Caudoviricetes</taxon>
        <taxon>Schitoviridae</taxon>
        <taxon>Varunavirus</taxon>
        <taxon>Varunavirus BUCT194</taxon>
    </lineage>
</organism>
<protein>
    <submittedName>
        <fullName evidence="1">Uncharacterized protein</fullName>
    </submittedName>
</protein>
<reference evidence="1 2" key="1">
    <citation type="submission" date="2021-06" db="EMBL/GenBank/DDBJ databases">
        <authorList>
            <person name="Chen R."/>
            <person name="Qin H."/>
            <person name="He S."/>
            <person name="Han P."/>
            <person name="Xu F."/>
            <person name="Sun H."/>
            <person name="Fan H."/>
            <person name="Tong Y."/>
        </authorList>
    </citation>
    <scope>NUCLEOTIDE SEQUENCE [LARGE SCALE GENOMIC DNA]</scope>
</reference>
<evidence type="ECO:0000313" key="1">
    <source>
        <dbReference type="EMBL" id="UAW01178.1"/>
    </source>
</evidence>